<keyword evidence="6" id="KW-0408">Iron</keyword>
<evidence type="ECO:0000256" key="3">
    <source>
        <dbReference type="ARBA" id="ARBA00022617"/>
    </source>
</evidence>
<dbReference type="eggNOG" id="KOG0157">
    <property type="taxonomic scope" value="Eukaryota"/>
</dbReference>
<evidence type="ECO:0000256" key="2">
    <source>
        <dbReference type="ARBA" id="ARBA00010617"/>
    </source>
</evidence>
<gene>
    <name evidence="9" type="ORF">RCOM_1248900</name>
</gene>
<dbReference type="GO" id="GO:0004497">
    <property type="term" value="F:monooxygenase activity"/>
    <property type="evidence" value="ECO:0007669"/>
    <property type="project" value="UniProtKB-KW"/>
</dbReference>
<dbReference type="GO" id="GO:0020037">
    <property type="term" value="F:heme binding"/>
    <property type="evidence" value="ECO:0007669"/>
    <property type="project" value="InterPro"/>
</dbReference>
<dbReference type="EMBL" id="EQ974058">
    <property type="protein sequence ID" value="EEF34659.1"/>
    <property type="molecule type" value="Genomic_DNA"/>
</dbReference>
<evidence type="ECO:0000256" key="4">
    <source>
        <dbReference type="ARBA" id="ARBA00022723"/>
    </source>
</evidence>
<reference evidence="10" key="1">
    <citation type="journal article" date="2010" name="Nat. Biotechnol.">
        <title>Draft genome sequence of the oilseed species Ricinus communis.</title>
        <authorList>
            <person name="Chan A.P."/>
            <person name="Crabtree J."/>
            <person name="Zhao Q."/>
            <person name="Lorenzi H."/>
            <person name="Orvis J."/>
            <person name="Puiu D."/>
            <person name="Melake-Berhan A."/>
            <person name="Jones K.M."/>
            <person name="Redman J."/>
            <person name="Chen G."/>
            <person name="Cahoon E.B."/>
            <person name="Gedil M."/>
            <person name="Stanke M."/>
            <person name="Haas B.J."/>
            <person name="Wortman J.R."/>
            <person name="Fraser-Liggett C.M."/>
            <person name="Ravel J."/>
            <person name="Rabinowicz P.D."/>
        </authorList>
    </citation>
    <scope>NUCLEOTIDE SEQUENCE [LARGE SCALE GENOMIC DNA]</scope>
    <source>
        <strain evidence="10">cv. Hale</strain>
    </source>
</reference>
<sequence>MRNLPFAKAFDNAVVICFFSRLLSLFPLVWKLKRLFNLGSKKRLKEAIGIIDKFALEIIKSKNQEKESDKSQDLLSRFMFLSSDYEFQDQEQKTKFLRDIVISFVLAGKDTISTALTWFFWLLMENPCCGRLIYQELTEVAPLEAVSESRMRIFSYDDLKRLHCLHSYIRDNETVSTCGHQLKINDGR</sequence>
<keyword evidence="4" id="KW-0479">Metal-binding</keyword>
<dbReference type="PANTHER" id="PTHR24296">
    <property type="entry name" value="CYTOCHROME P450"/>
    <property type="match status" value="1"/>
</dbReference>
<dbReference type="GO" id="GO:0016705">
    <property type="term" value="F:oxidoreductase activity, acting on paired donors, with incorporation or reduction of molecular oxygen"/>
    <property type="evidence" value="ECO:0007669"/>
    <property type="project" value="InterPro"/>
</dbReference>
<name>B9SP27_RICCO</name>
<feature type="transmembrane region" description="Helical" evidence="8">
    <location>
        <begin position="100"/>
        <end position="124"/>
    </location>
</feature>
<evidence type="ECO:0000256" key="1">
    <source>
        <dbReference type="ARBA" id="ARBA00001971"/>
    </source>
</evidence>
<dbReference type="Gene3D" id="1.10.630.10">
    <property type="entry name" value="Cytochrome P450"/>
    <property type="match status" value="1"/>
</dbReference>
<evidence type="ECO:0000313" key="9">
    <source>
        <dbReference type="EMBL" id="EEF34659.1"/>
    </source>
</evidence>
<evidence type="ECO:0000256" key="7">
    <source>
        <dbReference type="ARBA" id="ARBA00023033"/>
    </source>
</evidence>
<keyword evidence="5" id="KW-0560">Oxidoreductase</keyword>
<keyword evidence="8" id="KW-0812">Transmembrane</keyword>
<dbReference type="Pfam" id="PF00067">
    <property type="entry name" value="p450"/>
    <property type="match status" value="1"/>
</dbReference>
<comment type="cofactor">
    <cofactor evidence="1">
        <name>heme</name>
        <dbReference type="ChEBI" id="CHEBI:30413"/>
    </cofactor>
</comment>
<dbReference type="AlphaFoldDB" id="B9SP27"/>
<evidence type="ECO:0000256" key="5">
    <source>
        <dbReference type="ARBA" id="ARBA00023002"/>
    </source>
</evidence>
<feature type="transmembrane region" description="Helical" evidence="8">
    <location>
        <begin position="12"/>
        <end position="32"/>
    </location>
</feature>
<dbReference type="InterPro" id="IPR001128">
    <property type="entry name" value="Cyt_P450"/>
</dbReference>
<dbReference type="SUPFAM" id="SSF48264">
    <property type="entry name" value="Cytochrome P450"/>
    <property type="match status" value="1"/>
</dbReference>
<evidence type="ECO:0000313" key="10">
    <source>
        <dbReference type="Proteomes" id="UP000008311"/>
    </source>
</evidence>
<keyword evidence="8" id="KW-0472">Membrane</keyword>
<dbReference type="Proteomes" id="UP000008311">
    <property type="component" value="Unassembled WGS sequence"/>
</dbReference>
<evidence type="ECO:0000256" key="8">
    <source>
        <dbReference type="SAM" id="Phobius"/>
    </source>
</evidence>
<dbReference type="InterPro" id="IPR036396">
    <property type="entry name" value="Cyt_P450_sf"/>
</dbReference>
<dbReference type="InParanoid" id="B9SP27"/>
<evidence type="ECO:0000256" key="6">
    <source>
        <dbReference type="ARBA" id="ARBA00023004"/>
    </source>
</evidence>
<proteinExistence type="inferred from homology"/>
<organism evidence="9 10">
    <name type="scientific">Ricinus communis</name>
    <name type="common">Castor bean</name>
    <dbReference type="NCBI Taxonomy" id="3988"/>
    <lineage>
        <taxon>Eukaryota</taxon>
        <taxon>Viridiplantae</taxon>
        <taxon>Streptophyta</taxon>
        <taxon>Embryophyta</taxon>
        <taxon>Tracheophyta</taxon>
        <taxon>Spermatophyta</taxon>
        <taxon>Magnoliopsida</taxon>
        <taxon>eudicotyledons</taxon>
        <taxon>Gunneridae</taxon>
        <taxon>Pentapetalae</taxon>
        <taxon>rosids</taxon>
        <taxon>fabids</taxon>
        <taxon>Malpighiales</taxon>
        <taxon>Euphorbiaceae</taxon>
        <taxon>Acalyphoideae</taxon>
        <taxon>Acalypheae</taxon>
        <taxon>Ricinus</taxon>
    </lineage>
</organism>
<keyword evidence="10" id="KW-1185">Reference proteome</keyword>
<protein>
    <recommendedName>
        <fullName evidence="11">Cytochrome P450</fullName>
    </recommendedName>
</protein>
<comment type="similarity">
    <text evidence="2">Belongs to the cytochrome P450 family.</text>
</comment>
<evidence type="ECO:0008006" key="11">
    <source>
        <dbReference type="Google" id="ProtNLM"/>
    </source>
</evidence>
<keyword evidence="3" id="KW-0349">Heme</keyword>
<keyword evidence="7" id="KW-0503">Monooxygenase</keyword>
<keyword evidence="8" id="KW-1133">Transmembrane helix</keyword>
<dbReference type="GO" id="GO:0005506">
    <property type="term" value="F:iron ion binding"/>
    <property type="evidence" value="ECO:0007669"/>
    <property type="project" value="InterPro"/>
</dbReference>
<accession>B9SP27</accession>